<dbReference type="RefSeq" id="WP_152265722.1">
    <property type="nucleotide sequence ID" value="NZ_VOKX01000116.1"/>
</dbReference>
<dbReference type="Proteomes" id="UP000327000">
    <property type="component" value="Unassembled WGS sequence"/>
</dbReference>
<accession>A0A5N5VZG6</accession>
<evidence type="ECO:0000313" key="1">
    <source>
        <dbReference type="EMBL" id="KAB7834340.1"/>
    </source>
</evidence>
<sequence length="67" mass="7078">MAFGNFETHGNMSPNTALIQQALKDLNTVLQDAPESGGGPNWTKARAQMLANTLDSQFDGLLAGDEG</sequence>
<keyword evidence="2" id="KW-1185">Reference proteome</keyword>
<gene>
    <name evidence="1" type="ORF">FRZ00_30580</name>
</gene>
<evidence type="ECO:0000313" key="2">
    <source>
        <dbReference type="Proteomes" id="UP000327000"/>
    </source>
</evidence>
<reference evidence="1 2" key="1">
    <citation type="journal article" date="2019" name="Microb. Cell Fact.">
        <title>Exploring novel herbicidin analogues by transcriptional regulator overexpression and MS/MS molecular networking.</title>
        <authorList>
            <person name="Shi Y."/>
            <person name="Gu R."/>
            <person name="Li Y."/>
            <person name="Wang X."/>
            <person name="Ren W."/>
            <person name="Li X."/>
            <person name="Wang L."/>
            <person name="Xie Y."/>
            <person name="Hong B."/>
        </authorList>
    </citation>
    <scope>NUCLEOTIDE SEQUENCE [LARGE SCALE GENOMIC DNA]</scope>
    <source>
        <strain evidence="1 2">US-43</strain>
    </source>
</reference>
<dbReference type="EMBL" id="VOKX01000116">
    <property type="protein sequence ID" value="KAB7834340.1"/>
    <property type="molecule type" value="Genomic_DNA"/>
</dbReference>
<organism evidence="1 2">
    <name type="scientific">Streptomyces mobaraensis</name>
    <name type="common">Streptoverticillium mobaraense</name>
    <dbReference type="NCBI Taxonomy" id="35621"/>
    <lineage>
        <taxon>Bacteria</taxon>
        <taxon>Bacillati</taxon>
        <taxon>Actinomycetota</taxon>
        <taxon>Actinomycetes</taxon>
        <taxon>Kitasatosporales</taxon>
        <taxon>Streptomycetaceae</taxon>
        <taxon>Streptomyces</taxon>
    </lineage>
</organism>
<proteinExistence type="predicted"/>
<protein>
    <submittedName>
        <fullName evidence="1">Uncharacterized protein</fullName>
    </submittedName>
</protein>
<comment type="caution">
    <text evidence="1">The sequence shown here is derived from an EMBL/GenBank/DDBJ whole genome shotgun (WGS) entry which is preliminary data.</text>
</comment>
<name>A0A5N5VZG6_STRMB</name>
<dbReference type="AlphaFoldDB" id="A0A5N5VZG6"/>
<dbReference type="OrthoDB" id="9995522at2"/>